<name>A0ABQ5EV22_9ASTR</name>
<feature type="region of interest" description="Disordered" evidence="1">
    <location>
        <begin position="208"/>
        <end position="273"/>
    </location>
</feature>
<dbReference type="Proteomes" id="UP001151760">
    <property type="component" value="Unassembled WGS sequence"/>
</dbReference>
<gene>
    <name evidence="2" type="ORF">Tco_0989839</name>
</gene>
<feature type="region of interest" description="Disordered" evidence="1">
    <location>
        <begin position="297"/>
        <end position="316"/>
    </location>
</feature>
<keyword evidence="3" id="KW-1185">Reference proteome</keyword>
<sequence>MDLPQANKFFRAFTSVINNTGFYIQQFFWIHFYDSKAGSYSYTDEQCLSHSDTLRDAASITPVDNTGLSLLLPTPDTLVELVNKLGYPKRERLLDIERRERAPMLTKPLVGGCQSSSHRLWLKGRKRIYSIHPHLHRRQKEVGTTYSGEEENNSYPYPKYQFSAKEATRIFGMTIPNELINNVIRGADYYDAYLEKVAKHQRYIAGEELSDPESPVPKAAKPTKQVKPMATEQPTISKTEAKKSKHAPAKPKEKKHKLVSESSEAQPRAKCAKAGKVVKKRSVKSSKQLVDEFVDEGVPAAKPSLEDTEEAILNSS</sequence>
<reference evidence="2" key="1">
    <citation type="journal article" date="2022" name="Int. J. Mol. Sci.">
        <title>Draft Genome of Tanacetum Coccineum: Genomic Comparison of Closely Related Tanacetum-Family Plants.</title>
        <authorList>
            <person name="Yamashiro T."/>
            <person name="Shiraishi A."/>
            <person name="Nakayama K."/>
            <person name="Satake H."/>
        </authorList>
    </citation>
    <scope>NUCLEOTIDE SEQUENCE</scope>
</reference>
<feature type="compositionally biased region" description="Basic residues" evidence="1">
    <location>
        <begin position="243"/>
        <end position="257"/>
    </location>
</feature>
<reference evidence="2" key="2">
    <citation type="submission" date="2022-01" db="EMBL/GenBank/DDBJ databases">
        <authorList>
            <person name="Yamashiro T."/>
            <person name="Shiraishi A."/>
            <person name="Satake H."/>
            <person name="Nakayama K."/>
        </authorList>
    </citation>
    <scope>NUCLEOTIDE SEQUENCE</scope>
</reference>
<accession>A0ABQ5EV22</accession>
<comment type="caution">
    <text evidence="2">The sequence shown here is derived from an EMBL/GenBank/DDBJ whole genome shotgun (WGS) entry which is preliminary data.</text>
</comment>
<dbReference type="EMBL" id="BQNB010016702">
    <property type="protein sequence ID" value="GJT54785.1"/>
    <property type="molecule type" value="Genomic_DNA"/>
</dbReference>
<evidence type="ECO:0000256" key="1">
    <source>
        <dbReference type="SAM" id="MobiDB-lite"/>
    </source>
</evidence>
<proteinExistence type="predicted"/>
<protein>
    <submittedName>
        <fullName evidence="2">Uncharacterized protein</fullName>
    </submittedName>
</protein>
<evidence type="ECO:0000313" key="3">
    <source>
        <dbReference type="Proteomes" id="UP001151760"/>
    </source>
</evidence>
<organism evidence="2 3">
    <name type="scientific">Tanacetum coccineum</name>
    <dbReference type="NCBI Taxonomy" id="301880"/>
    <lineage>
        <taxon>Eukaryota</taxon>
        <taxon>Viridiplantae</taxon>
        <taxon>Streptophyta</taxon>
        <taxon>Embryophyta</taxon>
        <taxon>Tracheophyta</taxon>
        <taxon>Spermatophyta</taxon>
        <taxon>Magnoliopsida</taxon>
        <taxon>eudicotyledons</taxon>
        <taxon>Gunneridae</taxon>
        <taxon>Pentapetalae</taxon>
        <taxon>asterids</taxon>
        <taxon>campanulids</taxon>
        <taxon>Asterales</taxon>
        <taxon>Asteraceae</taxon>
        <taxon>Asteroideae</taxon>
        <taxon>Anthemideae</taxon>
        <taxon>Anthemidinae</taxon>
        <taxon>Tanacetum</taxon>
    </lineage>
</organism>
<evidence type="ECO:0000313" key="2">
    <source>
        <dbReference type="EMBL" id="GJT54785.1"/>
    </source>
</evidence>